<dbReference type="GO" id="GO:0005524">
    <property type="term" value="F:ATP binding"/>
    <property type="evidence" value="ECO:0007669"/>
    <property type="project" value="UniProtKB-KW"/>
</dbReference>
<dbReference type="InterPro" id="IPR041664">
    <property type="entry name" value="AAA_16"/>
</dbReference>
<dbReference type="InterPro" id="IPR016032">
    <property type="entry name" value="Sig_transdc_resp-reg_C-effctor"/>
</dbReference>
<proteinExistence type="predicted"/>
<accession>A0A6L9S3E2</accession>
<dbReference type="InterPro" id="IPR036388">
    <property type="entry name" value="WH-like_DNA-bd_sf"/>
</dbReference>
<keyword evidence="5" id="KW-1185">Reference proteome</keyword>
<evidence type="ECO:0000313" key="4">
    <source>
        <dbReference type="EMBL" id="NED99153.1"/>
    </source>
</evidence>
<comment type="caution">
    <text evidence="4">The sequence shown here is derived from an EMBL/GenBank/DDBJ whole genome shotgun (WGS) entry which is preliminary data.</text>
</comment>
<dbReference type="SUPFAM" id="SSF52540">
    <property type="entry name" value="P-loop containing nucleoside triphosphate hydrolases"/>
    <property type="match status" value="1"/>
</dbReference>
<dbReference type="Gene3D" id="3.40.50.300">
    <property type="entry name" value="P-loop containing nucleotide triphosphate hydrolases"/>
    <property type="match status" value="1"/>
</dbReference>
<dbReference type="Pfam" id="PF00196">
    <property type="entry name" value="GerE"/>
    <property type="match status" value="1"/>
</dbReference>
<dbReference type="GO" id="GO:0006355">
    <property type="term" value="P:regulation of DNA-templated transcription"/>
    <property type="evidence" value="ECO:0007669"/>
    <property type="project" value="InterPro"/>
</dbReference>
<dbReference type="PANTHER" id="PTHR16305:SF35">
    <property type="entry name" value="TRANSCRIPTIONAL ACTIVATOR DOMAIN"/>
    <property type="match status" value="1"/>
</dbReference>
<dbReference type="Pfam" id="PF13191">
    <property type="entry name" value="AAA_16"/>
    <property type="match status" value="1"/>
</dbReference>
<dbReference type="GO" id="GO:0005737">
    <property type="term" value="C:cytoplasm"/>
    <property type="evidence" value="ECO:0007669"/>
    <property type="project" value="TreeGrafter"/>
</dbReference>
<organism evidence="4 5">
    <name type="scientific">Phytoactinopolyspora halotolerans</name>
    <dbReference type="NCBI Taxonomy" id="1981512"/>
    <lineage>
        <taxon>Bacteria</taxon>
        <taxon>Bacillati</taxon>
        <taxon>Actinomycetota</taxon>
        <taxon>Actinomycetes</taxon>
        <taxon>Jiangellales</taxon>
        <taxon>Jiangellaceae</taxon>
        <taxon>Phytoactinopolyspora</taxon>
    </lineage>
</organism>
<dbReference type="RefSeq" id="WP_163732554.1">
    <property type="nucleotide sequence ID" value="NZ_JAAGOA010000002.1"/>
</dbReference>
<dbReference type="AlphaFoldDB" id="A0A6L9S3E2"/>
<keyword evidence="2" id="KW-0067">ATP-binding</keyword>
<sequence length="927" mass="98332">MSTVSVVWLPTLSGVALRGRVSELAEIDGVLATAVSGRGAAVVIRGELGVGKSALLRHTAESAAHLCVLRSDGVDAEAGLPFGALHQLLRPALDRLDALPAPQAVSLRAAFGLTVAAIPDQRLVAHATLALLSALAAESPVVCLIDDAHELDRASADALIFVARRLREDRVAMIFAAGADRRDFPAGGLSELRLARLDRGVAHELLVGWPEEISTYTRDRIVEESGGNPMVLRELAAALSPRQRLGQLPPEILGLGAVPVRGDVYAVFTAQITRLPVTARVVLGVVASDGRGELAVILHAAEILDTSIDDLAVAEQAGLLGVADGRVTFRHPLIRQAAYHHGAITGRVGVHAALASAYEAFGDRAGAVWHRAAAATGPDEGIAERLERLAESRPVDRRWTLAVTAYQSAAQLSSTVAGRGRRLSAAAGHAAWSGDIRRAAALADDALSMTDDVRLLARLASIRAAAEAERGRLRDAVWSLLQGAALVAEHAPDVSAAMLVVAARYAWTCDYREALGLAKADIAVLRSSEIVRACAAGVRGIAGLAHHDLERGLASLRQLVVVAEGGHTGLPLEVRLQAAEAALLVGADAAARELASRLASTCRARGRADMLPDALNLLAQAQLFLGLHDEARISGEHAADAARGTGNSRVVGQAHATLSRLFAIAGDEERCREMREHALAAGDLAARQWAAASWTLIDLGLGRAEVAMHWDNAGACAHPTVVGTAALPDLVETTARTGDRHAARLPLERMAEFARHSGASWARAVELRCRAMTDDDAAGELYAEAVRLHQQETARPFDRARTELAYGQWLRRNRRRADARTHLRSALGIFDWIGAAPWADRARTELRAAGESRARKPSGAVTSGVNALTTQERQVAQLAAAGLSNQEIASRMSLSPRTVGYHLYKAYPKLGVTKRIELARLDFADSV</sequence>
<dbReference type="CDD" id="cd06170">
    <property type="entry name" value="LuxR_C_like"/>
    <property type="match status" value="1"/>
</dbReference>
<dbReference type="Gene3D" id="1.10.10.10">
    <property type="entry name" value="Winged helix-like DNA-binding domain superfamily/Winged helix DNA-binding domain"/>
    <property type="match status" value="1"/>
</dbReference>
<dbReference type="Proteomes" id="UP000475214">
    <property type="component" value="Unassembled WGS sequence"/>
</dbReference>
<dbReference type="PROSITE" id="PS50043">
    <property type="entry name" value="HTH_LUXR_2"/>
    <property type="match status" value="1"/>
</dbReference>
<dbReference type="GO" id="GO:0004016">
    <property type="term" value="F:adenylate cyclase activity"/>
    <property type="evidence" value="ECO:0007669"/>
    <property type="project" value="TreeGrafter"/>
</dbReference>
<name>A0A6L9S3E2_9ACTN</name>
<dbReference type="InterPro" id="IPR027417">
    <property type="entry name" value="P-loop_NTPase"/>
</dbReference>
<gene>
    <name evidence="4" type="ORF">G1H10_03120</name>
</gene>
<dbReference type="PANTHER" id="PTHR16305">
    <property type="entry name" value="TESTICULAR SOLUBLE ADENYLYL CYCLASE"/>
    <property type="match status" value="1"/>
</dbReference>
<dbReference type="SMART" id="SM00421">
    <property type="entry name" value="HTH_LUXR"/>
    <property type="match status" value="1"/>
</dbReference>
<evidence type="ECO:0000259" key="3">
    <source>
        <dbReference type="PROSITE" id="PS50043"/>
    </source>
</evidence>
<feature type="domain" description="HTH luxR-type" evidence="3">
    <location>
        <begin position="861"/>
        <end position="926"/>
    </location>
</feature>
<evidence type="ECO:0000256" key="1">
    <source>
        <dbReference type="ARBA" id="ARBA00022741"/>
    </source>
</evidence>
<dbReference type="PRINTS" id="PR00038">
    <property type="entry name" value="HTHLUXR"/>
</dbReference>
<dbReference type="GO" id="GO:0003677">
    <property type="term" value="F:DNA binding"/>
    <property type="evidence" value="ECO:0007669"/>
    <property type="project" value="InterPro"/>
</dbReference>
<dbReference type="SUPFAM" id="SSF46894">
    <property type="entry name" value="C-terminal effector domain of the bipartite response regulators"/>
    <property type="match status" value="1"/>
</dbReference>
<reference evidence="4 5" key="1">
    <citation type="submission" date="2020-02" db="EMBL/GenBank/DDBJ databases">
        <authorList>
            <person name="Li X.-J."/>
            <person name="Han X.-M."/>
        </authorList>
    </citation>
    <scope>NUCLEOTIDE SEQUENCE [LARGE SCALE GENOMIC DNA]</scope>
    <source>
        <strain evidence="4 5">CCTCC AB 2017055</strain>
    </source>
</reference>
<evidence type="ECO:0000313" key="5">
    <source>
        <dbReference type="Proteomes" id="UP000475214"/>
    </source>
</evidence>
<keyword evidence="1" id="KW-0547">Nucleotide-binding</keyword>
<protein>
    <submittedName>
        <fullName evidence="4">AAA family ATPase</fullName>
    </submittedName>
</protein>
<dbReference type="InterPro" id="IPR000792">
    <property type="entry name" value="Tscrpt_reg_LuxR_C"/>
</dbReference>
<dbReference type="EMBL" id="JAAGOA010000002">
    <property type="protein sequence ID" value="NED99153.1"/>
    <property type="molecule type" value="Genomic_DNA"/>
</dbReference>
<evidence type="ECO:0000256" key="2">
    <source>
        <dbReference type="ARBA" id="ARBA00022840"/>
    </source>
</evidence>